<evidence type="ECO:0000313" key="26">
    <source>
        <dbReference type="Proteomes" id="UP000285981"/>
    </source>
</evidence>
<evidence type="ECO:0000313" key="24">
    <source>
        <dbReference type="Proteomes" id="UP000285642"/>
    </source>
</evidence>
<keyword evidence="3" id="KW-1003">Cell membrane</keyword>
<organism evidence="12 20">
    <name type="scientific">Dorea formicigenerans</name>
    <dbReference type="NCBI Taxonomy" id="39486"/>
    <lineage>
        <taxon>Bacteria</taxon>
        <taxon>Bacillati</taxon>
        <taxon>Bacillota</taxon>
        <taxon>Clostridia</taxon>
        <taxon>Lachnospirales</taxon>
        <taxon>Lachnospiraceae</taxon>
        <taxon>Dorea</taxon>
    </lineage>
</organism>
<evidence type="ECO:0000256" key="4">
    <source>
        <dbReference type="ARBA" id="ARBA00022692"/>
    </source>
</evidence>
<evidence type="ECO:0000256" key="5">
    <source>
        <dbReference type="ARBA" id="ARBA00022989"/>
    </source>
</evidence>
<evidence type="ECO:0000313" key="23">
    <source>
        <dbReference type="Proteomes" id="UP000284962"/>
    </source>
</evidence>
<dbReference type="Proteomes" id="UP000266376">
    <property type="component" value="Unassembled WGS sequence"/>
</dbReference>
<dbReference type="CDD" id="cd06261">
    <property type="entry name" value="TM_PBP2"/>
    <property type="match status" value="1"/>
</dbReference>
<dbReference type="InterPro" id="IPR035906">
    <property type="entry name" value="MetI-like_sf"/>
</dbReference>
<keyword evidence="2 7" id="KW-0813">Transport</keyword>
<feature type="transmembrane region" description="Helical" evidence="7">
    <location>
        <begin position="99"/>
        <end position="122"/>
    </location>
</feature>
<dbReference type="GO" id="GO:0005886">
    <property type="term" value="C:plasma membrane"/>
    <property type="evidence" value="ECO:0007669"/>
    <property type="project" value="UniProtKB-SubCell"/>
</dbReference>
<evidence type="ECO:0000313" key="21">
    <source>
        <dbReference type="Proteomes" id="UP000284742"/>
    </source>
</evidence>
<dbReference type="InterPro" id="IPR000515">
    <property type="entry name" value="MetI-like"/>
</dbReference>
<evidence type="ECO:0000313" key="20">
    <source>
        <dbReference type="Proteomes" id="UP000266376"/>
    </source>
</evidence>
<dbReference type="Proteomes" id="UP000285666">
    <property type="component" value="Unassembled WGS sequence"/>
</dbReference>
<dbReference type="PANTHER" id="PTHR43163">
    <property type="entry name" value="DIPEPTIDE TRANSPORT SYSTEM PERMEASE PROTEIN DPPB-RELATED"/>
    <property type="match status" value="1"/>
</dbReference>
<evidence type="ECO:0000313" key="18">
    <source>
        <dbReference type="Proteomes" id="UP000260841"/>
    </source>
</evidence>
<evidence type="ECO:0000313" key="11">
    <source>
        <dbReference type="EMBL" id="RGS70722.1"/>
    </source>
</evidence>
<dbReference type="Proteomes" id="UP000284883">
    <property type="component" value="Unassembled WGS sequence"/>
</dbReference>
<dbReference type="InterPro" id="IPR045621">
    <property type="entry name" value="BPD_transp_1_N"/>
</dbReference>
<comment type="caution">
    <text evidence="12">The sequence shown here is derived from an EMBL/GenBank/DDBJ whole genome shotgun (WGS) entry which is preliminary data.</text>
</comment>
<dbReference type="RefSeq" id="WP_005340997.1">
    <property type="nucleotide sequence ID" value="NZ_JAAIOE010000012.1"/>
</dbReference>
<evidence type="ECO:0000259" key="8">
    <source>
        <dbReference type="PROSITE" id="PS50928"/>
    </source>
</evidence>
<evidence type="ECO:0000313" key="12">
    <source>
        <dbReference type="EMBL" id="RGW53015.1"/>
    </source>
</evidence>
<name>A0A395XK86_9FIRM</name>
<feature type="transmembrane region" description="Helical" evidence="7">
    <location>
        <begin position="178"/>
        <end position="196"/>
    </location>
</feature>
<evidence type="ECO:0000313" key="15">
    <source>
        <dbReference type="EMBL" id="RHB34533.1"/>
    </source>
</evidence>
<dbReference type="Proteomes" id="UP000285642">
    <property type="component" value="Unassembled WGS sequence"/>
</dbReference>
<evidence type="ECO:0000256" key="1">
    <source>
        <dbReference type="ARBA" id="ARBA00004651"/>
    </source>
</evidence>
<gene>
    <name evidence="17" type="ORF">DW658_10390</name>
    <name evidence="16" type="ORF">DW860_13215</name>
    <name evidence="15" type="ORF">DW885_14725</name>
    <name evidence="14" type="ORF">DW924_10000</name>
    <name evidence="13" type="ORF">DW957_11360</name>
    <name evidence="12" type="ORF">DWV67_08930</name>
    <name evidence="11" type="ORF">DWX78_06910</name>
    <name evidence="10" type="ORF">DXB12_11755</name>
    <name evidence="9" type="ORF">DXB36_10655</name>
</gene>
<dbReference type="GO" id="GO:0071916">
    <property type="term" value="F:dipeptide transmembrane transporter activity"/>
    <property type="evidence" value="ECO:0007669"/>
    <property type="project" value="TreeGrafter"/>
</dbReference>
<dbReference type="Pfam" id="PF00528">
    <property type="entry name" value="BPD_transp_1"/>
    <property type="match status" value="1"/>
</dbReference>
<keyword evidence="4 7" id="KW-0812">Transmembrane</keyword>
<evidence type="ECO:0000313" key="16">
    <source>
        <dbReference type="EMBL" id="RHC04287.1"/>
    </source>
</evidence>
<dbReference type="EMBL" id="QRHN01000013">
    <property type="protein sequence ID" value="RHF77931.1"/>
    <property type="molecule type" value="Genomic_DNA"/>
</dbReference>
<sequence length="317" mass="34682">MLSYIGKRILSLIPVLFVVSFVVFLVVYMIPGGPATAILGLEASADQINALNAQLGFDRPFLVQYGDWIVNVFQGNWGDSFFLHESVTEAIAEYFGPTISLAILAQLIALVLSVPLGILAAYKRGSATDVAAVSVSLLGIAIPGFLLSMFLMLFFSVYHHWFPVAGYAPLANGLLEHWKYLFVPALSLGIVQAAYITRMTRSSLLEVLYKNYIRTARAKGLKERKVVLRYALKNAAPAILTAVGQSFGSLITGTIVTETLFNIPGLGMLTMGSINRRDVYVIQGVVLFVTLLYVLVNLVVDILYGFVDPRLQPGRNK</sequence>
<comment type="similarity">
    <text evidence="7">Belongs to the binding-protein-dependent transport system permease family.</text>
</comment>
<dbReference type="PROSITE" id="PS50928">
    <property type="entry name" value="ABC_TM1"/>
    <property type="match status" value="1"/>
</dbReference>
<dbReference type="Gene3D" id="1.10.3720.10">
    <property type="entry name" value="MetI-like"/>
    <property type="match status" value="1"/>
</dbReference>
<dbReference type="EMBL" id="QSVQ01000015">
    <property type="protein sequence ID" value="RGO48702.1"/>
    <property type="molecule type" value="Genomic_DNA"/>
</dbReference>
<feature type="domain" description="ABC transmembrane type-1" evidence="8">
    <location>
        <begin position="95"/>
        <end position="304"/>
    </location>
</feature>
<dbReference type="Pfam" id="PF19300">
    <property type="entry name" value="BPD_transp_1_N"/>
    <property type="match status" value="1"/>
</dbReference>
<dbReference type="EMBL" id="QSFS01000010">
    <property type="protein sequence ID" value="RHA68857.1"/>
    <property type="molecule type" value="Genomic_DNA"/>
</dbReference>
<evidence type="ECO:0000313" key="9">
    <source>
        <dbReference type="EMBL" id="RGN90220.1"/>
    </source>
</evidence>
<dbReference type="EMBL" id="QSHK01000011">
    <property type="protein sequence ID" value="RHC04287.1"/>
    <property type="molecule type" value="Genomic_DNA"/>
</dbReference>
<evidence type="ECO:0000256" key="7">
    <source>
        <dbReference type="RuleBase" id="RU363032"/>
    </source>
</evidence>
<keyword evidence="19" id="KW-1185">Reference proteome</keyword>
<evidence type="ECO:0000256" key="2">
    <source>
        <dbReference type="ARBA" id="ARBA00022448"/>
    </source>
</evidence>
<dbReference type="Proteomes" id="UP000284962">
    <property type="component" value="Unassembled WGS sequence"/>
</dbReference>
<reference evidence="18 19" key="1">
    <citation type="submission" date="2018-08" db="EMBL/GenBank/DDBJ databases">
        <title>A genome reference for cultivated species of the human gut microbiota.</title>
        <authorList>
            <person name="Zou Y."/>
            <person name="Xue W."/>
            <person name="Luo G."/>
        </authorList>
    </citation>
    <scope>NUCLEOTIDE SEQUENCE [LARGE SCALE GENOMIC DNA]</scope>
    <source>
        <strain evidence="12 20">AF12-11</strain>
        <strain evidence="11 26">AF21-25</strain>
        <strain evidence="17 25">AM23-7AC</strain>
        <strain evidence="16 21">AM37-5</strain>
        <strain evidence="15 22">AM40-15AC</strain>
        <strain evidence="14 24">AM42-8</strain>
        <strain evidence="13 23">AM46-16</strain>
        <strain evidence="10 19">OM02-12</strain>
        <strain evidence="9 18">OM03-2</strain>
    </source>
</reference>
<keyword evidence="6 7" id="KW-0472">Membrane</keyword>
<dbReference type="Proteomes" id="UP000260841">
    <property type="component" value="Unassembled WGS sequence"/>
</dbReference>
<evidence type="ECO:0000256" key="6">
    <source>
        <dbReference type="ARBA" id="ARBA00023136"/>
    </source>
</evidence>
<evidence type="ECO:0000313" key="22">
    <source>
        <dbReference type="Proteomes" id="UP000284883"/>
    </source>
</evidence>
<dbReference type="Proteomes" id="UP000285981">
    <property type="component" value="Unassembled WGS sequence"/>
</dbReference>
<keyword evidence="5 7" id="KW-1133">Transmembrane helix</keyword>
<dbReference type="Proteomes" id="UP000284742">
    <property type="component" value="Unassembled WGS sequence"/>
</dbReference>
<dbReference type="EMBL" id="QSGQ01000016">
    <property type="protein sequence ID" value="RHB34533.1"/>
    <property type="molecule type" value="Genomic_DNA"/>
</dbReference>
<dbReference type="EMBL" id="QRVU01000027">
    <property type="protein sequence ID" value="RGS70722.1"/>
    <property type="molecule type" value="Genomic_DNA"/>
</dbReference>
<evidence type="ECO:0000313" key="25">
    <source>
        <dbReference type="Proteomes" id="UP000285666"/>
    </source>
</evidence>
<evidence type="ECO:0000313" key="14">
    <source>
        <dbReference type="EMBL" id="RHA68857.1"/>
    </source>
</evidence>
<dbReference type="AlphaFoldDB" id="A0A395XK86"/>
<feature type="transmembrane region" description="Helical" evidence="7">
    <location>
        <begin position="134"/>
        <end position="158"/>
    </location>
</feature>
<protein>
    <submittedName>
        <fullName evidence="12">ABC transporter permease</fullName>
    </submittedName>
</protein>
<evidence type="ECO:0000313" key="17">
    <source>
        <dbReference type="EMBL" id="RHF77931.1"/>
    </source>
</evidence>
<comment type="subcellular location">
    <subcellularLocation>
        <location evidence="1 7">Cell membrane</location>
        <topology evidence="1 7">Multi-pass membrane protein</topology>
    </subcellularLocation>
</comment>
<dbReference type="EMBL" id="QSAJ01000019">
    <property type="protein sequence ID" value="RGW53015.1"/>
    <property type="molecule type" value="Genomic_DNA"/>
</dbReference>
<dbReference type="Proteomes" id="UP000261055">
    <property type="component" value="Unassembled WGS sequence"/>
</dbReference>
<evidence type="ECO:0000313" key="10">
    <source>
        <dbReference type="EMBL" id="RGO48702.1"/>
    </source>
</evidence>
<evidence type="ECO:0000313" key="13">
    <source>
        <dbReference type="EMBL" id="RGZ98732.1"/>
    </source>
</evidence>
<dbReference type="PANTHER" id="PTHR43163:SF6">
    <property type="entry name" value="DIPEPTIDE TRANSPORT SYSTEM PERMEASE PROTEIN DPPB-RELATED"/>
    <property type="match status" value="1"/>
</dbReference>
<dbReference type="EMBL" id="QSEW01000014">
    <property type="protein sequence ID" value="RGZ98732.1"/>
    <property type="molecule type" value="Genomic_DNA"/>
</dbReference>
<feature type="transmembrane region" description="Helical" evidence="7">
    <location>
        <begin position="281"/>
        <end position="307"/>
    </location>
</feature>
<evidence type="ECO:0000313" key="19">
    <source>
        <dbReference type="Proteomes" id="UP000261055"/>
    </source>
</evidence>
<accession>A0A395XK86</accession>
<dbReference type="SUPFAM" id="SSF161098">
    <property type="entry name" value="MetI-like"/>
    <property type="match status" value="1"/>
</dbReference>
<feature type="transmembrane region" description="Helical" evidence="7">
    <location>
        <begin position="12"/>
        <end position="30"/>
    </location>
</feature>
<evidence type="ECO:0000256" key="3">
    <source>
        <dbReference type="ARBA" id="ARBA00022475"/>
    </source>
</evidence>
<dbReference type="EMBL" id="QSVB01000011">
    <property type="protein sequence ID" value="RGN90220.1"/>
    <property type="molecule type" value="Genomic_DNA"/>
</dbReference>
<proteinExistence type="inferred from homology"/>